<dbReference type="AlphaFoldDB" id="A0A2T2NUC3"/>
<feature type="domain" description="EamA" evidence="7">
    <location>
        <begin position="304"/>
        <end position="436"/>
    </location>
</feature>
<evidence type="ECO:0000256" key="2">
    <source>
        <dbReference type="ARBA" id="ARBA00022692"/>
    </source>
</evidence>
<evidence type="ECO:0000256" key="5">
    <source>
        <dbReference type="SAM" id="MobiDB-lite"/>
    </source>
</evidence>
<dbReference type="InterPro" id="IPR000620">
    <property type="entry name" value="EamA_dom"/>
</dbReference>
<dbReference type="InterPro" id="IPR037185">
    <property type="entry name" value="EmrE-like"/>
</dbReference>
<comment type="subcellular location">
    <subcellularLocation>
        <location evidence="1">Membrane</location>
        <topology evidence="1">Multi-pass membrane protein</topology>
    </subcellularLocation>
</comment>
<dbReference type="PANTHER" id="PTHR22911">
    <property type="entry name" value="ACYL-MALONYL CONDENSING ENZYME-RELATED"/>
    <property type="match status" value="1"/>
</dbReference>
<dbReference type="Proteomes" id="UP000240883">
    <property type="component" value="Unassembled WGS sequence"/>
</dbReference>
<feature type="transmembrane region" description="Helical" evidence="6">
    <location>
        <begin position="103"/>
        <end position="123"/>
    </location>
</feature>
<feature type="transmembrane region" description="Helical" evidence="6">
    <location>
        <begin position="143"/>
        <end position="164"/>
    </location>
</feature>
<proteinExistence type="predicted"/>
<feature type="transmembrane region" description="Helical" evidence="6">
    <location>
        <begin position="336"/>
        <end position="360"/>
    </location>
</feature>
<dbReference type="PANTHER" id="PTHR22911:SF6">
    <property type="entry name" value="SOLUTE CARRIER FAMILY 35 MEMBER G1"/>
    <property type="match status" value="1"/>
</dbReference>
<dbReference type="GO" id="GO:0016020">
    <property type="term" value="C:membrane"/>
    <property type="evidence" value="ECO:0007669"/>
    <property type="project" value="UniProtKB-SubCell"/>
</dbReference>
<evidence type="ECO:0000256" key="4">
    <source>
        <dbReference type="ARBA" id="ARBA00023136"/>
    </source>
</evidence>
<dbReference type="SUPFAM" id="SSF103481">
    <property type="entry name" value="Multidrug resistance efflux transporter EmrE"/>
    <property type="match status" value="2"/>
</dbReference>
<dbReference type="EMBL" id="KZ678133">
    <property type="protein sequence ID" value="PSN68896.1"/>
    <property type="molecule type" value="Genomic_DNA"/>
</dbReference>
<evidence type="ECO:0000313" key="9">
    <source>
        <dbReference type="Proteomes" id="UP000240883"/>
    </source>
</evidence>
<feature type="transmembrane region" description="Helical" evidence="6">
    <location>
        <begin position="237"/>
        <end position="257"/>
    </location>
</feature>
<evidence type="ECO:0000313" key="8">
    <source>
        <dbReference type="EMBL" id="PSN68896.1"/>
    </source>
</evidence>
<feature type="region of interest" description="Disordered" evidence="5">
    <location>
        <begin position="1"/>
        <end position="94"/>
    </location>
</feature>
<accession>A0A2T2NUC3</accession>
<keyword evidence="2 6" id="KW-0812">Transmembrane</keyword>
<feature type="transmembrane region" description="Helical" evidence="6">
    <location>
        <begin position="176"/>
        <end position="196"/>
    </location>
</feature>
<reference evidence="8 9" key="1">
    <citation type="journal article" date="2018" name="Front. Microbiol.">
        <title>Genome-Wide Analysis of Corynespora cassiicola Leaf Fall Disease Putative Effectors.</title>
        <authorList>
            <person name="Lopez D."/>
            <person name="Ribeiro S."/>
            <person name="Label P."/>
            <person name="Fumanal B."/>
            <person name="Venisse J.S."/>
            <person name="Kohler A."/>
            <person name="de Oliveira R.R."/>
            <person name="Labutti K."/>
            <person name="Lipzen A."/>
            <person name="Lail K."/>
            <person name="Bauer D."/>
            <person name="Ohm R.A."/>
            <person name="Barry K.W."/>
            <person name="Spatafora J."/>
            <person name="Grigoriev I.V."/>
            <person name="Martin F.M."/>
            <person name="Pujade-Renaud V."/>
        </authorList>
    </citation>
    <scope>NUCLEOTIDE SEQUENCE [LARGE SCALE GENOMIC DNA]</scope>
    <source>
        <strain evidence="8 9">Philippines</strain>
    </source>
</reference>
<sequence>MSLPQSPKAAEEYDKITSCGQAAQPHPATSAKPGTKPDDALNPAFSGAIRVPSPDPSLLSTEDWNIPRVGRSPDGLLGPPGSRRHASRSPAPPQTLKGRIRHFWIANKGLALVLIAQVFGTLMNVTTRILEVEGNNGNGYHPFQILLARMSITVVCSMLYMWRAKTEHFPFGMKEVRLLLVARGLFGFFGVFGMYYSLLYLPLADATVITFLAPSLACWACSYLINEPFTRIEQIAAYVSLFGVILIARPVSLFSSMKHTGDAVPPVSGGSEIISSISNGTLETTQHSAGAYDNVTPTQRATAVGVALLGVIGTAGAFTSIRWIGKRAHPLLSVNYFASWCVIVSVVMMIALPDVGFLLPASLKDWCYLLFLGICGFVMQFLLAAGLQYEKSSRATNMVYTQMLFALAFDKLVWGTTPGALSIIGSSLILGSAIYVAVHKEADKKDGEHRVRGSSDEERGLMSPDIIGEIEDDNAVIHMRTMRI</sequence>
<evidence type="ECO:0000256" key="3">
    <source>
        <dbReference type="ARBA" id="ARBA00022989"/>
    </source>
</evidence>
<gene>
    <name evidence="8" type="ORF">BS50DRAFT_490550</name>
</gene>
<dbReference type="STRING" id="1448308.A0A2T2NUC3"/>
<feature type="transmembrane region" description="Helical" evidence="6">
    <location>
        <begin position="366"/>
        <end position="385"/>
    </location>
</feature>
<dbReference type="OrthoDB" id="306876at2759"/>
<keyword evidence="4 6" id="KW-0472">Membrane</keyword>
<dbReference type="Pfam" id="PF00892">
    <property type="entry name" value="EamA"/>
    <property type="match status" value="2"/>
</dbReference>
<keyword evidence="3 6" id="KW-1133">Transmembrane helix</keyword>
<keyword evidence="9" id="KW-1185">Reference proteome</keyword>
<feature type="transmembrane region" description="Helical" evidence="6">
    <location>
        <begin position="208"/>
        <end position="225"/>
    </location>
</feature>
<organism evidence="8 9">
    <name type="scientific">Corynespora cassiicola Philippines</name>
    <dbReference type="NCBI Taxonomy" id="1448308"/>
    <lineage>
        <taxon>Eukaryota</taxon>
        <taxon>Fungi</taxon>
        <taxon>Dikarya</taxon>
        <taxon>Ascomycota</taxon>
        <taxon>Pezizomycotina</taxon>
        <taxon>Dothideomycetes</taxon>
        <taxon>Pleosporomycetidae</taxon>
        <taxon>Pleosporales</taxon>
        <taxon>Corynesporascaceae</taxon>
        <taxon>Corynespora</taxon>
    </lineage>
</organism>
<feature type="transmembrane region" description="Helical" evidence="6">
    <location>
        <begin position="303"/>
        <end position="324"/>
    </location>
</feature>
<evidence type="ECO:0000256" key="6">
    <source>
        <dbReference type="SAM" id="Phobius"/>
    </source>
</evidence>
<evidence type="ECO:0000256" key="1">
    <source>
        <dbReference type="ARBA" id="ARBA00004141"/>
    </source>
</evidence>
<protein>
    <recommendedName>
        <fullName evidence="7">EamA domain-containing protein</fullName>
    </recommendedName>
</protein>
<evidence type="ECO:0000259" key="7">
    <source>
        <dbReference type="Pfam" id="PF00892"/>
    </source>
</evidence>
<name>A0A2T2NUC3_CORCC</name>
<feature type="domain" description="EamA" evidence="7">
    <location>
        <begin position="108"/>
        <end position="248"/>
    </location>
</feature>